<evidence type="ECO:0000259" key="8">
    <source>
        <dbReference type="PROSITE" id="PS51880"/>
    </source>
</evidence>
<dbReference type="Gene3D" id="3.10.20.30">
    <property type="match status" value="1"/>
</dbReference>
<evidence type="ECO:0000259" key="7">
    <source>
        <dbReference type="PROSITE" id="PS51671"/>
    </source>
</evidence>
<dbReference type="InterPro" id="IPR012675">
    <property type="entry name" value="Beta-grasp_dom_sf"/>
</dbReference>
<dbReference type="NCBIfam" id="TIGR00691">
    <property type="entry name" value="spoT_relA"/>
    <property type="match status" value="1"/>
</dbReference>
<comment type="similarity">
    <text evidence="6">Belongs to the relA/spoT family.</text>
</comment>
<accession>A0ABV8CMM9</accession>
<dbReference type="SUPFAM" id="SSF81301">
    <property type="entry name" value="Nucleotidyltransferase"/>
    <property type="match status" value="1"/>
</dbReference>
<dbReference type="SUPFAM" id="SSF81271">
    <property type="entry name" value="TGS-like"/>
    <property type="match status" value="1"/>
</dbReference>
<keyword evidence="9" id="KW-0808">Transferase</keyword>
<dbReference type="Gene3D" id="3.30.70.260">
    <property type="match status" value="1"/>
</dbReference>
<evidence type="ECO:0000256" key="4">
    <source>
        <dbReference type="ARBA" id="ARBA00032407"/>
    </source>
</evidence>
<reference evidence="10" key="1">
    <citation type="journal article" date="2019" name="Int. J. Syst. Evol. Microbiol.">
        <title>The Global Catalogue of Microorganisms (GCM) 10K type strain sequencing project: providing services to taxonomists for standard genome sequencing and annotation.</title>
        <authorList>
            <consortium name="The Broad Institute Genomics Platform"/>
            <consortium name="The Broad Institute Genome Sequencing Center for Infectious Disease"/>
            <person name="Wu L."/>
            <person name="Ma J."/>
        </authorList>
    </citation>
    <scope>NUCLEOTIDE SEQUENCE [LARGE SCALE GENOMIC DNA]</scope>
    <source>
        <strain evidence="10">CCUG 54939</strain>
    </source>
</reference>
<evidence type="ECO:0000256" key="1">
    <source>
        <dbReference type="ARBA" id="ARBA00019852"/>
    </source>
</evidence>
<dbReference type="InterPro" id="IPR002912">
    <property type="entry name" value="ACT_dom"/>
</dbReference>
<dbReference type="NCBIfam" id="NF008124">
    <property type="entry name" value="PRK10872.1"/>
    <property type="match status" value="1"/>
</dbReference>
<dbReference type="GO" id="GO:0008728">
    <property type="term" value="F:GTP diphosphokinase activity"/>
    <property type="evidence" value="ECO:0007669"/>
    <property type="project" value="UniProtKB-EC"/>
</dbReference>
<dbReference type="InterPro" id="IPR004811">
    <property type="entry name" value="RelA/Spo_fam"/>
</dbReference>
<dbReference type="InterPro" id="IPR043519">
    <property type="entry name" value="NT_sf"/>
</dbReference>
<dbReference type="RefSeq" id="WP_377151452.1">
    <property type="nucleotide sequence ID" value="NZ_JBHSAF010000006.1"/>
</dbReference>
<keyword evidence="10" id="KW-1185">Reference proteome</keyword>
<dbReference type="Gene3D" id="3.30.460.10">
    <property type="entry name" value="Beta Polymerase, domain 2"/>
    <property type="match status" value="1"/>
</dbReference>
<evidence type="ECO:0000313" key="10">
    <source>
        <dbReference type="Proteomes" id="UP001595692"/>
    </source>
</evidence>
<evidence type="ECO:0000313" key="9">
    <source>
        <dbReference type="EMBL" id="MFC3913189.1"/>
    </source>
</evidence>
<dbReference type="InterPro" id="IPR012676">
    <property type="entry name" value="TGS-like"/>
</dbReference>
<comment type="caution">
    <text evidence="9">The sequence shown here is derived from an EMBL/GenBank/DDBJ whole genome shotgun (WGS) entry which is preliminary data.</text>
</comment>
<feature type="domain" description="TGS" evidence="8">
    <location>
        <begin position="401"/>
        <end position="462"/>
    </location>
</feature>
<comment type="function">
    <text evidence="6">In eubacteria ppGpp (guanosine 3'-diphosphate 5'-diphosphate) is a mediator of the stringent response that coordinates a variety of cellular activities in response to changes in nutritional abundance.</text>
</comment>
<dbReference type="SMART" id="SM00954">
    <property type="entry name" value="RelA_SpoT"/>
    <property type="match status" value="1"/>
</dbReference>
<gene>
    <name evidence="9" type="primary">relA</name>
    <name evidence="9" type="ORF">ACFOSS_06900</name>
</gene>
<feature type="domain" description="ACT" evidence="7">
    <location>
        <begin position="669"/>
        <end position="742"/>
    </location>
</feature>
<evidence type="ECO:0000256" key="2">
    <source>
        <dbReference type="ARBA" id="ARBA00025704"/>
    </source>
</evidence>
<evidence type="ECO:0000256" key="6">
    <source>
        <dbReference type="RuleBase" id="RU003847"/>
    </source>
</evidence>
<proteinExistence type="inferred from homology"/>
<evidence type="ECO:0000256" key="5">
    <source>
        <dbReference type="ARBA" id="ARBA00033308"/>
    </source>
</evidence>
<dbReference type="InterPro" id="IPR033655">
    <property type="entry name" value="TGS_RelA/SpoT"/>
</dbReference>
<dbReference type="Pfam" id="PF13291">
    <property type="entry name" value="ACT_4"/>
    <property type="match status" value="1"/>
</dbReference>
<dbReference type="CDD" id="cd04876">
    <property type="entry name" value="ACT_RelA-SpoT"/>
    <property type="match status" value="1"/>
</dbReference>
<protein>
    <recommendedName>
        <fullName evidence="1">GTP pyrophosphokinase</fullName>
    </recommendedName>
    <alternativeName>
        <fullName evidence="4">(p)ppGpp synthase</fullName>
    </alternativeName>
    <alternativeName>
        <fullName evidence="3">ATP:GTP 3'-pyrophosphotransferase</fullName>
    </alternativeName>
    <alternativeName>
        <fullName evidence="5">ppGpp synthase I</fullName>
    </alternativeName>
</protein>
<dbReference type="Pfam" id="PF13328">
    <property type="entry name" value="HD_4"/>
    <property type="match status" value="1"/>
</dbReference>
<dbReference type="PANTHER" id="PTHR21262:SF31">
    <property type="entry name" value="GTP PYROPHOSPHOKINASE"/>
    <property type="match status" value="1"/>
</dbReference>
<dbReference type="SUPFAM" id="SSF109604">
    <property type="entry name" value="HD-domain/PDEase-like"/>
    <property type="match status" value="1"/>
</dbReference>
<dbReference type="PROSITE" id="PS51671">
    <property type="entry name" value="ACT"/>
    <property type="match status" value="1"/>
</dbReference>
<dbReference type="InterPro" id="IPR004095">
    <property type="entry name" value="TGS"/>
</dbReference>
<comment type="pathway">
    <text evidence="2">Purine metabolism.</text>
</comment>
<dbReference type="Pfam" id="PF02824">
    <property type="entry name" value="TGS"/>
    <property type="match status" value="1"/>
</dbReference>
<dbReference type="PANTHER" id="PTHR21262">
    <property type="entry name" value="GUANOSINE-3',5'-BIS DIPHOSPHATE 3'-PYROPHOSPHOHYDROLASE"/>
    <property type="match status" value="1"/>
</dbReference>
<dbReference type="Gene3D" id="1.10.3210.10">
    <property type="entry name" value="Hypothetical protein af1432"/>
    <property type="match status" value="1"/>
</dbReference>
<dbReference type="Pfam" id="PF04607">
    <property type="entry name" value="RelA_SpoT"/>
    <property type="match status" value="1"/>
</dbReference>
<dbReference type="Proteomes" id="UP001595692">
    <property type="component" value="Unassembled WGS sequence"/>
</dbReference>
<name>A0ABV8CMM9_9GAMM</name>
<dbReference type="Pfam" id="PF19296">
    <property type="entry name" value="RelA_AH_RIS"/>
    <property type="match status" value="1"/>
</dbReference>
<dbReference type="InterPro" id="IPR007685">
    <property type="entry name" value="RelA_SpoT"/>
</dbReference>
<dbReference type="CDD" id="cd05399">
    <property type="entry name" value="NT_Rel-Spo_like"/>
    <property type="match status" value="1"/>
</dbReference>
<evidence type="ECO:0000256" key="3">
    <source>
        <dbReference type="ARBA" id="ARBA00029754"/>
    </source>
</evidence>
<dbReference type="SUPFAM" id="SSF55021">
    <property type="entry name" value="ACT-like"/>
    <property type="match status" value="1"/>
</dbReference>
<dbReference type="InterPro" id="IPR045865">
    <property type="entry name" value="ACT-like_dom_sf"/>
</dbReference>
<dbReference type="CDD" id="cd01668">
    <property type="entry name" value="TGS_RSH"/>
    <property type="match status" value="1"/>
</dbReference>
<organism evidence="9 10">
    <name type="scientific">Pseudaeromonas sharmana</name>
    <dbReference type="NCBI Taxonomy" id="328412"/>
    <lineage>
        <taxon>Bacteria</taxon>
        <taxon>Pseudomonadati</taxon>
        <taxon>Pseudomonadota</taxon>
        <taxon>Gammaproteobacteria</taxon>
        <taxon>Aeromonadales</taxon>
        <taxon>Aeromonadaceae</taxon>
        <taxon>Pseudaeromonas</taxon>
    </lineage>
</organism>
<dbReference type="InterPro" id="IPR045600">
    <property type="entry name" value="RelA/SpoT_AH_RIS"/>
</dbReference>
<dbReference type="PROSITE" id="PS51880">
    <property type="entry name" value="TGS"/>
    <property type="match status" value="1"/>
</dbReference>
<sequence>MVAVRDTHLKSGFNLQEWTETLPLSVDDRETLHTVFAYCQNRLGESEAESSRLANRSAEMVGILLMLHMDIDTLRAAILYPHVEARHLSVEQTVEDFGPGIARLLEGVIDMEAIRFLQSLNSGEVSDTQIDNVRRMLLAMVEDVRAVVIKLAERIACLREVKNADEETRVLVAKEITNIYAPLANRLGIGQLKWELEDLSFRYLHPDTYKQIAKLLDEKRLDRERYIHSFVEELKLALQQAGVQADVYGRPKHIYSIWRKMQKKQLSFSDLYDVRAVRVITHRLQDCYAALGIVHTHWHHIPREFDDYVANPKPNGYQSIHTVVLGPEGKTVEIQIRTEQMHQDAELGIAAHWKYKEGTLPGRDSAYEDRIAWLRKLLAWQEDMVESGSLVDELRTQVFEDRVYVFTPKGDVVDLPVGATPLDFAYQVHSMVGHRCIGAKVDGRIVPFTYTLQTGDQIEIITQKEPNPSRDWMNPNMGFLRTSRARAKVASWFRKLDRDKNILAGKELLDKEMERHGFQLSKDQQAQMLREVYGRYNVHEHDDLLAGLGAGDIRINQIMNFFEGKLNKPTAEEEEKKLLAQLEQKSQNRVQQQPKGHIVVQGVGNLMTHIARCCQPIPGDGIIGFITQGRGISIHREDCEQLKELMRRNPERVIEAVWGENYSGGYTLTVRITANDRSGLLRDITTIIANEKINVLGMRSRSNTKLQTADIDIDMEIYNIDALNRMLSKLNQMTDVVSAKRL</sequence>
<dbReference type="EMBL" id="JBHSAF010000006">
    <property type="protein sequence ID" value="MFC3913189.1"/>
    <property type="molecule type" value="Genomic_DNA"/>
</dbReference>